<dbReference type="EMBL" id="CAJOBI010175856">
    <property type="protein sequence ID" value="CAF4907309.1"/>
    <property type="molecule type" value="Genomic_DNA"/>
</dbReference>
<accession>A0A8S3C660</accession>
<protein>
    <submittedName>
        <fullName evidence="2">Uncharacterized protein</fullName>
    </submittedName>
</protein>
<name>A0A8S3C660_9BILA</name>
<feature type="non-terminal residue" evidence="2">
    <location>
        <position position="80"/>
    </location>
</feature>
<feature type="compositionally biased region" description="Basic and acidic residues" evidence="1">
    <location>
        <begin position="56"/>
        <end position="65"/>
    </location>
</feature>
<evidence type="ECO:0000313" key="2">
    <source>
        <dbReference type="EMBL" id="CAF4865342.1"/>
    </source>
</evidence>
<dbReference type="Proteomes" id="UP000676336">
    <property type="component" value="Unassembled WGS sequence"/>
</dbReference>
<feature type="compositionally biased region" description="Acidic residues" evidence="1">
    <location>
        <begin position="1"/>
        <end position="17"/>
    </location>
</feature>
<feature type="region of interest" description="Disordered" evidence="1">
    <location>
        <begin position="1"/>
        <end position="28"/>
    </location>
</feature>
<evidence type="ECO:0000313" key="4">
    <source>
        <dbReference type="Proteomes" id="UP000676336"/>
    </source>
</evidence>
<sequence length="80" mass="9353">KFSDESSTDDDDNDDSELSPSKRKLGRKNIRKIIDDQELLDQTRNAIEAERERRNRIAEKQKEYNESLLEQSSYMSTSAN</sequence>
<feature type="region of interest" description="Disordered" evidence="1">
    <location>
        <begin position="56"/>
        <end position="80"/>
    </location>
</feature>
<organism evidence="2 4">
    <name type="scientific">Rotaria magnacalcarata</name>
    <dbReference type="NCBI Taxonomy" id="392030"/>
    <lineage>
        <taxon>Eukaryota</taxon>
        <taxon>Metazoa</taxon>
        <taxon>Spiralia</taxon>
        <taxon>Gnathifera</taxon>
        <taxon>Rotifera</taxon>
        <taxon>Eurotatoria</taxon>
        <taxon>Bdelloidea</taxon>
        <taxon>Philodinida</taxon>
        <taxon>Philodinidae</taxon>
        <taxon>Rotaria</taxon>
    </lineage>
</organism>
<reference evidence="2" key="1">
    <citation type="submission" date="2021-02" db="EMBL/GenBank/DDBJ databases">
        <authorList>
            <person name="Nowell W R."/>
        </authorList>
    </citation>
    <scope>NUCLEOTIDE SEQUENCE</scope>
</reference>
<dbReference type="EMBL" id="CAJOBI010164813">
    <property type="protein sequence ID" value="CAF4865342.1"/>
    <property type="molecule type" value="Genomic_DNA"/>
</dbReference>
<proteinExistence type="predicted"/>
<comment type="caution">
    <text evidence="2">The sequence shown here is derived from an EMBL/GenBank/DDBJ whole genome shotgun (WGS) entry which is preliminary data.</text>
</comment>
<evidence type="ECO:0000313" key="3">
    <source>
        <dbReference type="EMBL" id="CAF4907309.1"/>
    </source>
</evidence>
<dbReference type="AlphaFoldDB" id="A0A8S3C660"/>
<feature type="non-terminal residue" evidence="2">
    <location>
        <position position="1"/>
    </location>
</feature>
<gene>
    <name evidence="2" type="ORF">SMN809_LOCUS50058</name>
    <name evidence="3" type="ORF">SMN809_LOCUS52052</name>
</gene>
<feature type="compositionally biased region" description="Polar residues" evidence="1">
    <location>
        <begin position="68"/>
        <end position="80"/>
    </location>
</feature>
<evidence type="ECO:0000256" key="1">
    <source>
        <dbReference type="SAM" id="MobiDB-lite"/>
    </source>
</evidence>